<dbReference type="GO" id="GO:0004386">
    <property type="term" value="F:helicase activity"/>
    <property type="evidence" value="ECO:0007669"/>
    <property type="project" value="UniProtKB-KW"/>
</dbReference>
<dbReference type="SMART" id="SM00490">
    <property type="entry name" value="HELICc"/>
    <property type="match status" value="1"/>
</dbReference>
<proteinExistence type="inferred from homology"/>
<keyword evidence="8" id="KW-0539">Nucleus</keyword>
<dbReference type="InterPro" id="IPR027417">
    <property type="entry name" value="P-loop_NTPase"/>
</dbReference>
<dbReference type="InterPro" id="IPR001650">
    <property type="entry name" value="Helicase_C-like"/>
</dbReference>
<gene>
    <name evidence="11" type="ORF">PFISCL1PPCAC_15527</name>
</gene>
<organism evidence="11 12">
    <name type="scientific">Pristionchus fissidentatus</name>
    <dbReference type="NCBI Taxonomy" id="1538716"/>
    <lineage>
        <taxon>Eukaryota</taxon>
        <taxon>Metazoa</taxon>
        <taxon>Ecdysozoa</taxon>
        <taxon>Nematoda</taxon>
        <taxon>Chromadorea</taxon>
        <taxon>Rhabditida</taxon>
        <taxon>Rhabditina</taxon>
        <taxon>Diplogasteromorpha</taxon>
        <taxon>Diplogasteroidea</taxon>
        <taxon>Neodiplogasteridae</taxon>
        <taxon>Pristionchus</taxon>
    </lineage>
</organism>
<keyword evidence="4" id="KW-0378">Hydrolase</keyword>
<name>A0AAV5VXG0_9BILA</name>
<evidence type="ECO:0000256" key="6">
    <source>
        <dbReference type="ARBA" id="ARBA00022840"/>
    </source>
</evidence>
<dbReference type="Proteomes" id="UP001432322">
    <property type="component" value="Unassembled WGS sequence"/>
</dbReference>
<feature type="domain" description="Helicase C-terminal" evidence="10">
    <location>
        <begin position="448"/>
        <end position="611"/>
    </location>
</feature>
<dbReference type="EMBL" id="BTSY01000004">
    <property type="protein sequence ID" value="GMT24230.1"/>
    <property type="molecule type" value="Genomic_DNA"/>
</dbReference>
<dbReference type="Gene3D" id="3.40.50.300">
    <property type="entry name" value="P-loop containing nucleotide triphosphate hydrolases"/>
    <property type="match status" value="1"/>
</dbReference>
<dbReference type="InterPro" id="IPR000330">
    <property type="entry name" value="SNF2_N"/>
</dbReference>
<keyword evidence="9" id="KW-0175">Coiled coil</keyword>
<dbReference type="InterPro" id="IPR044574">
    <property type="entry name" value="ARIP4-like"/>
</dbReference>
<dbReference type="Pfam" id="PF00271">
    <property type="entry name" value="Helicase_C"/>
    <property type="match status" value="1"/>
</dbReference>
<keyword evidence="7" id="KW-0238">DNA-binding</keyword>
<keyword evidence="3" id="KW-0547">Nucleotide-binding</keyword>
<evidence type="ECO:0000256" key="5">
    <source>
        <dbReference type="ARBA" id="ARBA00022806"/>
    </source>
</evidence>
<sequence>SYDERGEQLRKFSVFLFGDSIKTFDQRVNLIEQWSVKGGVLLMGYEMFRLLNKNVKENKSNKNRPRIEFVGGKRIVMEKEEKKVEDSMTAGGRIVKEANDIIFAALVDPGPELVVCDEGHMIKNVTADISITLSAIKTKRRIILTGYPLQNNLMEYYCMVNFVRPDYLGSKKSFSTQFEKPIKNGQCVDSTPHDIKIARQRTHVLIDQLKGFVQRRTQHILKQVLPDNTEYVLLFRKSPIQHVLYRSFVSNAMAEIRDGNGSTFNPLKAFAMCSKFWNHPDVLYKCLKELRELREEKDRKEKEKEMAAITESTFSNPFGSQPNVFPPFGQSQWMSGHNRFTHFSSIHSPIVNGYGGINGGVAVMNGLGGLMAPSFNPFPLQASPVSTNVIPPGSSKSSSPVKKKKKETVASALADELDLDTSLKYDWAEIAMREYVEGKVDNSPKMAYALRLIDGCTRKGEKMVIFSQSLSTLSLIEESLSLVPLHTLGGQRMWNRNVNYLRFDGSTNGSEREKLINRFNGDSSIYLFLISTKAGSLGVNLVSASRCIIFDACWNPCHDAQAVCRIYRYGQQRKTFIYRLVMDNSMEKAIFNRQISKNGLQQRVVDEQHVDANVTQKELESLLVYDESLDVIDRPHNVSRWKIDDDILREIVCIDNKLLSQEPFLHESLLLEREDGLSEEEKKEALALYQREKAGEDVGIPLGLETGRHFPLGGRTETHAMSPGLSVLSTHHYAPPPLRSTPIPMALSSYPLHNGRSYPTIPGGATLGSISKLNSYQKMGAPTNRFSLAPSMHPHLNSSNRKREPTKTHIEFPMDAYLAVVDRPSERVFVAKSTPVVLLDHGPNSRYVSLNTGNLLDAQGIDFS</sequence>
<evidence type="ECO:0000256" key="4">
    <source>
        <dbReference type="ARBA" id="ARBA00022801"/>
    </source>
</evidence>
<feature type="coiled-coil region" evidence="9">
    <location>
        <begin position="283"/>
        <end position="310"/>
    </location>
</feature>
<evidence type="ECO:0000256" key="9">
    <source>
        <dbReference type="SAM" id="Coils"/>
    </source>
</evidence>
<dbReference type="PANTHER" id="PTHR45797">
    <property type="entry name" value="RAD54-LIKE"/>
    <property type="match status" value="1"/>
</dbReference>
<dbReference type="InterPro" id="IPR038718">
    <property type="entry name" value="SNF2-like_sf"/>
</dbReference>
<dbReference type="PANTHER" id="PTHR45797:SF1">
    <property type="entry name" value="HELICASE ARIP4"/>
    <property type="match status" value="1"/>
</dbReference>
<dbReference type="GO" id="GO:0016887">
    <property type="term" value="F:ATP hydrolysis activity"/>
    <property type="evidence" value="ECO:0007669"/>
    <property type="project" value="InterPro"/>
</dbReference>
<dbReference type="AlphaFoldDB" id="A0AAV5VXG0"/>
<dbReference type="GO" id="GO:0005524">
    <property type="term" value="F:ATP binding"/>
    <property type="evidence" value="ECO:0007669"/>
    <property type="project" value="UniProtKB-KW"/>
</dbReference>
<evidence type="ECO:0000313" key="11">
    <source>
        <dbReference type="EMBL" id="GMT24230.1"/>
    </source>
</evidence>
<feature type="non-terminal residue" evidence="11">
    <location>
        <position position="864"/>
    </location>
</feature>
<dbReference type="GO" id="GO:0003677">
    <property type="term" value="F:DNA binding"/>
    <property type="evidence" value="ECO:0007669"/>
    <property type="project" value="UniProtKB-KW"/>
</dbReference>
<keyword evidence="12" id="KW-1185">Reference proteome</keyword>
<dbReference type="PROSITE" id="PS51194">
    <property type="entry name" value="HELICASE_CTER"/>
    <property type="match status" value="1"/>
</dbReference>
<reference evidence="11" key="1">
    <citation type="submission" date="2023-10" db="EMBL/GenBank/DDBJ databases">
        <title>Genome assembly of Pristionchus species.</title>
        <authorList>
            <person name="Yoshida K."/>
            <person name="Sommer R.J."/>
        </authorList>
    </citation>
    <scope>NUCLEOTIDE SEQUENCE</scope>
    <source>
        <strain evidence="11">RS5133</strain>
    </source>
</reference>
<dbReference type="SUPFAM" id="SSF52540">
    <property type="entry name" value="P-loop containing nucleoside triphosphate hydrolases"/>
    <property type="match status" value="1"/>
</dbReference>
<comment type="subcellular location">
    <subcellularLocation>
        <location evidence="1">Nucleus</location>
    </subcellularLocation>
</comment>
<dbReference type="CDD" id="cd18793">
    <property type="entry name" value="SF2_C_SNF"/>
    <property type="match status" value="1"/>
</dbReference>
<evidence type="ECO:0000256" key="3">
    <source>
        <dbReference type="ARBA" id="ARBA00022741"/>
    </source>
</evidence>
<feature type="non-terminal residue" evidence="11">
    <location>
        <position position="1"/>
    </location>
</feature>
<evidence type="ECO:0000256" key="2">
    <source>
        <dbReference type="ARBA" id="ARBA00007025"/>
    </source>
</evidence>
<evidence type="ECO:0000259" key="10">
    <source>
        <dbReference type="PROSITE" id="PS51194"/>
    </source>
</evidence>
<comment type="caution">
    <text evidence="11">The sequence shown here is derived from an EMBL/GenBank/DDBJ whole genome shotgun (WGS) entry which is preliminary data.</text>
</comment>
<evidence type="ECO:0000256" key="7">
    <source>
        <dbReference type="ARBA" id="ARBA00023125"/>
    </source>
</evidence>
<keyword evidence="6" id="KW-0067">ATP-binding</keyword>
<dbReference type="Pfam" id="PF00176">
    <property type="entry name" value="SNF2-rel_dom"/>
    <property type="match status" value="1"/>
</dbReference>
<dbReference type="InterPro" id="IPR049730">
    <property type="entry name" value="SNF2/RAD54-like_C"/>
</dbReference>
<dbReference type="GO" id="GO:0005634">
    <property type="term" value="C:nucleus"/>
    <property type="evidence" value="ECO:0007669"/>
    <property type="project" value="UniProtKB-SubCell"/>
</dbReference>
<evidence type="ECO:0000313" key="12">
    <source>
        <dbReference type="Proteomes" id="UP001432322"/>
    </source>
</evidence>
<evidence type="ECO:0000256" key="1">
    <source>
        <dbReference type="ARBA" id="ARBA00004123"/>
    </source>
</evidence>
<dbReference type="Gene3D" id="3.40.50.10810">
    <property type="entry name" value="Tandem AAA-ATPase domain"/>
    <property type="match status" value="1"/>
</dbReference>
<protein>
    <recommendedName>
        <fullName evidence="10">Helicase C-terminal domain-containing protein</fullName>
    </recommendedName>
</protein>
<evidence type="ECO:0000256" key="8">
    <source>
        <dbReference type="ARBA" id="ARBA00023242"/>
    </source>
</evidence>
<comment type="similarity">
    <text evidence="2">Belongs to the SNF2/RAD54 helicase family.</text>
</comment>
<accession>A0AAV5VXG0</accession>
<keyword evidence="5" id="KW-0347">Helicase</keyword>